<reference evidence="1" key="1">
    <citation type="journal article" date="2011" name="Environ. Microbiol.">
        <title>Genomic insights into the metabolic potential of the polycyclic aromatic hydrocarbon degrading sulfate-reducing Deltaproteobacterium N47.</title>
        <authorList>
            <person name="Bergmann F."/>
            <person name="Selesi D."/>
            <person name="Weinmaier T."/>
            <person name="Tischler P."/>
            <person name="Rattei T."/>
            <person name="Meckenstock R.U."/>
        </authorList>
    </citation>
    <scope>NUCLEOTIDE SEQUENCE</scope>
</reference>
<name>E1YIH3_9BACT</name>
<organism evidence="1">
    <name type="scientific">uncultured Desulfobacterium sp</name>
    <dbReference type="NCBI Taxonomy" id="201089"/>
    <lineage>
        <taxon>Bacteria</taxon>
        <taxon>Pseudomonadati</taxon>
        <taxon>Thermodesulfobacteriota</taxon>
        <taxon>Desulfobacteria</taxon>
        <taxon>Desulfobacterales</taxon>
        <taxon>Desulfobacteriaceae</taxon>
        <taxon>Desulfobacterium</taxon>
        <taxon>environmental samples</taxon>
    </lineage>
</organism>
<dbReference type="EMBL" id="FR695874">
    <property type="protein sequence ID" value="CBX30020.1"/>
    <property type="molecule type" value="Genomic_DNA"/>
</dbReference>
<dbReference type="AlphaFoldDB" id="E1YIH3"/>
<protein>
    <submittedName>
        <fullName evidence="1">Uncharacterized protein</fullName>
    </submittedName>
</protein>
<sequence>MFSKQLLLEIGNLDEIMKSQEMPSKDGIQLHKSVLDASQIKSGMMVCMFLYASVCHH</sequence>
<evidence type="ECO:0000313" key="1">
    <source>
        <dbReference type="EMBL" id="CBX30020.1"/>
    </source>
</evidence>
<accession>E1YIH3</accession>
<proteinExistence type="predicted"/>
<gene>
    <name evidence="1" type="ORF">N47_D28290</name>
</gene>